<dbReference type="Gene3D" id="3.30.200.20">
    <property type="entry name" value="Phosphorylase Kinase, domain 1"/>
    <property type="match status" value="1"/>
</dbReference>
<dbReference type="InterPro" id="IPR011009">
    <property type="entry name" value="Kinase-like_dom_sf"/>
</dbReference>
<dbReference type="SUPFAM" id="SSF56112">
    <property type="entry name" value="Protein kinase-like (PK-like)"/>
    <property type="match status" value="1"/>
</dbReference>
<dbReference type="OrthoDB" id="10261027at2759"/>
<dbReference type="Proteomes" id="UP001165121">
    <property type="component" value="Unassembled WGS sequence"/>
</dbReference>
<dbReference type="GO" id="GO:0005524">
    <property type="term" value="F:ATP binding"/>
    <property type="evidence" value="ECO:0007669"/>
    <property type="project" value="InterPro"/>
</dbReference>
<feature type="domain" description="Protein kinase" evidence="1">
    <location>
        <begin position="206"/>
        <end position="468"/>
    </location>
</feature>
<gene>
    <name evidence="2" type="ORF">Pfra01_002197500</name>
</gene>
<dbReference type="EMBL" id="BSXT01003253">
    <property type="protein sequence ID" value="GMF53256.1"/>
    <property type="molecule type" value="Genomic_DNA"/>
</dbReference>
<dbReference type="PIRSF" id="PIRSF000654">
    <property type="entry name" value="Integrin-linked_kinase"/>
    <property type="match status" value="1"/>
</dbReference>
<dbReference type="AlphaFoldDB" id="A0A9W6Y4L5"/>
<dbReference type="Pfam" id="PF00069">
    <property type="entry name" value="Pkinase"/>
    <property type="match status" value="1"/>
</dbReference>
<keyword evidence="3" id="KW-1185">Reference proteome</keyword>
<dbReference type="InterPro" id="IPR000719">
    <property type="entry name" value="Prot_kinase_dom"/>
</dbReference>
<dbReference type="PANTHER" id="PTHR44329">
    <property type="entry name" value="SERINE/THREONINE-PROTEIN KINASE TNNI3K-RELATED"/>
    <property type="match status" value="1"/>
</dbReference>
<proteinExistence type="predicted"/>
<comment type="caution">
    <text evidence="2">The sequence shown here is derived from an EMBL/GenBank/DDBJ whole genome shotgun (WGS) entry which is preliminary data.</text>
</comment>
<evidence type="ECO:0000313" key="3">
    <source>
        <dbReference type="Proteomes" id="UP001165121"/>
    </source>
</evidence>
<dbReference type="Gene3D" id="1.10.510.10">
    <property type="entry name" value="Transferase(Phosphotransferase) domain 1"/>
    <property type="match status" value="1"/>
</dbReference>
<dbReference type="PROSITE" id="PS50011">
    <property type="entry name" value="PROTEIN_KINASE_DOM"/>
    <property type="match status" value="1"/>
</dbReference>
<sequence>MSVPDSHSRSCSLSDVTSSPFAMESPFHTRVGKVVRKISDKIDEYEAAVVDGYTAVGEHLTRTHVRVKDKLNTHEQKMSNRIEHCEAAIVNSYTAVGGHLSHTQERLKDKLNSQERKLSEKAAHLLSKPGVPKMLAPLRDKLSGESLEDGAGSMECFEYYSQEPVTEKSVIDTVGSEASTLSGSSFTEFYTDDKVVNKARIPREKVVVHEFISRGAFGKVYKGTYNGQPVAVKMMSDVDTFMKEIKMAATMSHPNIVQFVGVAWNSREDFCAVLEYMDGGDLRGLMDKYDEEKRQTGFNSEKLKIALQIAHALAYLHSREVPVIHRDLKSKNILLNEALGAKLTDFGVSRERADRAMTADVGTSLWMAPEVMVGNAYDEKADMFSFGVVLSELSMHTLPYSHAKQRSGSNQQLSPLVILHRVATGTLSVEFSEAGPQEMRRLGLSCVSMDPTKRPTAAESMHVLHTVLMQVASLSK</sequence>
<dbReference type="PANTHER" id="PTHR44329:SF214">
    <property type="entry name" value="PROTEIN KINASE DOMAIN-CONTAINING PROTEIN"/>
    <property type="match status" value="1"/>
</dbReference>
<organism evidence="2 3">
    <name type="scientific">Phytophthora fragariaefolia</name>
    <dbReference type="NCBI Taxonomy" id="1490495"/>
    <lineage>
        <taxon>Eukaryota</taxon>
        <taxon>Sar</taxon>
        <taxon>Stramenopiles</taxon>
        <taxon>Oomycota</taxon>
        <taxon>Peronosporomycetes</taxon>
        <taxon>Peronosporales</taxon>
        <taxon>Peronosporaceae</taxon>
        <taxon>Phytophthora</taxon>
    </lineage>
</organism>
<dbReference type="SMART" id="SM00220">
    <property type="entry name" value="S_TKc"/>
    <property type="match status" value="1"/>
</dbReference>
<dbReference type="InterPro" id="IPR051681">
    <property type="entry name" value="Ser/Thr_Kinases-Pseudokinases"/>
</dbReference>
<name>A0A9W6Y4L5_9STRA</name>
<evidence type="ECO:0000313" key="2">
    <source>
        <dbReference type="EMBL" id="GMF53256.1"/>
    </source>
</evidence>
<reference evidence="2" key="1">
    <citation type="submission" date="2023-04" db="EMBL/GenBank/DDBJ databases">
        <title>Phytophthora fragariaefolia NBRC 109709.</title>
        <authorList>
            <person name="Ichikawa N."/>
            <person name="Sato H."/>
            <person name="Tonouchi N."/>
        </authorList>
    </citation>
    <scope>NUCLEOTIDE SEQUENCE</scope>
    <source>
        <strain evidence="2">NBRC 109709</strain>
    </source>
</reference>
<protein>
    <submittedName>
        <fullName evidence="2">Unnamed protein product</fullName>
    </submittedName>
</protein>
<dbReference type="GO" id="GO:0004674">
    <property type="term" value="F:protein serine/threonine kinase activity"/>
    <property type="evidence" value="ECO:0007669"/>
    <property type="project" value="TreeGrafter"/>
</dbReference>
<dbReference type="PROSITE" id="PS00108">
    <property type="entry name" value="PROTEIN_KINASE_ST"/>
    <property type="match status" value="1"/>
</dbReference>
<evidence type="ECO:0000259" key="1">
    <source>
        <dbReference type="PROSITE" id="PS50011"/>
    </source>
</evidence>
<dbReference type="InterPro" id="IPR008271">
    <property type="entry name" value="Ser/Thr_kinase_AS"/>
</dbReference>
<accession>A0A9W6Y4L5</accession>